<name>A0ACB9GI44_CICIN</name>
<reference evidence="2" key="1">
    <citation type="journal article" date="2022" name="Mol. Ecol. Resour.">
        <title>The genomes of chicory, endive, great burdock and yacon provide insights into Asteraceae palaeo-polyploidization history and plant inulin production.</title>
        <authorList>
            <person name="Fan W."/>
            <person name="Wang S."/>
            <person name="Wang H."/>
            <person name="Wang A."/>
            <person name="Jiang F."/>
            <person name="Liu H."/>
            <person name="Zhao H."/>
            <person name="Xu D."/>
            <person name="Zhang Y."/>
        </authorList>
    </citation>
    <scope>NUCLEOTIDE SEQUENCE [LARGE SCALE GENOMIC DNA]</scope>
    <source>
        <strain evidence="2">cv. Punajuju</strain>
    </source>
</reference>
<organism evidence="1 2">
    <name type="scientific">Cichorium intybus</name>
    <name type="common">Chicory</name>
    <dbReference type="NCBI Taxonomy" id="13427"/>
    <lineage>
        <taxon>Eukaryota</taxon>
        <taxon>Viridiplantae</taxon>
        <taxon>Streptophyta</taxon>
        <taxon>Embryophyta</taxon>
        <taxon>Tracheophyta</taxon>
        <taxon>Spermatophyta</taxon>
        <taxon>Magnoliopsida</taxon>
        <taxon>eudicotyledons</taxon>
        <taxon>Gunneridae</taxon>
        <taxon>Pentapetalae</taxon>
        <taxon>asterids</taxon>
        <taxon>campanulids</taxon>
        <taxon>Asterales</taxon>
        <taxon>Asteraceae</taxon>
        <taxon>Cichorioideae</taxon>
        <taxon>Cichorieae</taxon>
        <taxon>Cichoriinae</taxon>
        <taxon>Cichorium</taxon>
    </lineage>
</organism>
<sequence length="706" mass="78142">MEKATRWLYPTSPMVYAVISNPAIVDNPDMPSYQPHVHGRCNPPALIPLQMNGISFEVDCYLDMAFVTMTGSWRVHCVMGNKSCSCRIAVPMGEEGSILGAEVEVPRKTYSTQLAPLEEVGENESVAPPEEGGLLKPHIFTLTVPQVDGGSNLSVNVKWSQKIMYKNGEFILDLPYNFPEYVTPAGKKLSKKEKIQLNINSGLTTEVVCSTTSHPLKERKREPGKLALLHEADVLSWSRTDFVFKYHVSTTTPFGSVLLQSPSTLDIDQRDMFSLYLFAGPQKDKKTCRKEVLFVVDVSESMKDNIIDVTKNAVISALSKLNEGDSFGIMAFNDQTHLYSSTLELANKESIGNANEWIDKNLVAGGGTNISIALNQALEMFSEKSKSIPMVFFITDGAVENERQICEVIRKQLENKGSEVAPRINTFGIGSYCNHYFLRMLAMIGRGHYEASYDAESIETGIKSWFSKSSSTMLTNIVIEGLNRLDDLEIHPSTIPDLSCERPLILSGRYKGTFPETLKARGILTDTTDFTIDIEVQRAKDIPLHKVLAKKQIEFYTALAWLSQDRELEVKVRKMSVETGIVSEYTRMILLKTGPSKSGKKQGKKGADPITVTEKFRVLHHLGLDFGNVIATIENTPPGFLPKLLTQTEILAAAAGNCCADVFGKCCCMCGVQSCSRVSNQCSVVLTQICGFLTCFGCFGCCGWYE</sequence>
<keyword evidence="2" id="KW-1185">Reference proteome</keyword>
<comment type="caution">
    <text evidence="1">The sequence shown here is derived from an EMBL/GenBank/DDBJ whole genome shotgun (WGS) entry which is preliminary data.</text>
</comment>
<dbReference type="Proteomes" id="UP001055811">
    <property type="component" value="Linkage Group LG02"/>
</dbReference>
<evidence type="ECO:0000313" key="2">
    <source>
        <dbReference type="Proteomes" id="UP001055811"/>
    </source>
</evidence>
<gene>
    <name evidence="1" type="ORF">L2E82_12810</name>
</gene>
<reference evidence="1 2" key="2">
    <citation type="journal article" date="2022" name="Mol. Ecol. Resour.">
        <title>The genomes of chicory, endive, great burdock and yacon provide insights into Asteraceae paleo-polyploidization history and plant inulin production.</title>
        <authorList>
            <person name="Fan W."/>
            <person name="Wang S."/>
            <person name="Wang H."/>
            <person name="Wang A."/>
            <person name="Jiang F."/>
            <person name="Liu H."/>
            <person name="Zhao H."/>
            <person name="Xu D."/>
            <person name="Zhang Y."/>
        </authorList>
    </citation>
    <scope>NUCLEOTIDE SEQUENCE [LARGE SCALE GENOMIC DNA]</scope>
    <source>
        <strain evidence="2">cv. Punajuju</strain>
        <tissue evidence="1">Leaves</tissue>
    </source>
</reference>
<dbReference type="EMBL" id="CM042010">
    <property type="protein sequence ID" value="KAI3782755.1"/>
    <property type="molecule type" value="Genomic_DNA"/>
</dbReference>
<protein>
    <submittedName>
        <fullName evidence="1">Uncharacterized protein</fullName>
    </submittedName>
</protein>
<proteinExistence type="predicted"/>
<accession>A0ACB9GI44</accession>
<evidence type="ECO:0000313" key="1">
    <source>
        <dbReference type="EMBL" id="KAI3782755.1"/>
    </source>
</evidence>